<keyword evidence="2" id="KW-0805">Transcription regulation</keyword>
<feature type="region of interest" description="Disordered" evidence="6">
    <location>
        <begin position="311"/>
        <end position="364"/>
    </location>
</feature>
<organism evidence="8 9">
    <name type="scientific">Cinchona calisaya</name>
    <dbReference type="NCBI Taxonomy" id="153742"/>
    <lineage>
        <taxon>Eukaryota</taxon>
        <taxon>Viridiplantae</taxon>
        <taxon>Streptophyta</taxon>
        <taxon>Embryophyta</taxon>
        <taxon>Tracheophyta</taxon>
        <taxon>Spermatophyta</taxon>
        <taxon>Magnoliopsida</taxon>
        <taxon>eudicotyledons</taxon>
        <taxon>Gunneridae</taxon>
        <taxon>Pentapetalae</taxon>
        <taxon>asterids</taxon>
        <taxon>lamiids</taxon>
        <taxon>Gentianales</taxon>
        <taxon>Rubiaceae</taxon>
        <taxon>Cinchonoideae</taxon>
        <taxon>Cinchoneae</taxon>
        <taxon>Cinchona</taxon>
    </lineage>
</organism>
<comment type="caution">
    <text evidence="8">The sequence shown here is derived from an EMBL/GenBank/DDBJ whole genome shotgun (WGS) entry which is preliminary data.</text>
</comment>
<evidence type="ECO:0000256" key="2">
    <source>
        <dbReference type="ARBA" id="ARBA00023015"/>
    </source>
</evidence>
<feature type="region of interest" description="Disordered" evidence="6">
    <location>
        <begin position="377"/>
        <end position="403"/>
    </location>
</feature>
<dbReference type="Pfam" id="PF02362">
    <property type="entry name" value="B3"/>
    <property type="match status" value="3"/>
</dbReference>
<evidence type="ECO:0000313" key="9">
    <source>
        <dbReference type="Proteomes" id="UP001630127"/>
    </source>
</evidence>
<dbReference type="InterPro" id="IPR003340">
    <property type="entry name" value="B3_DNA-bd"/>
</dbReference>
<dbReference type="PROSITE" id="PS50863">
    <property type="entry name" value="B3"/>
    <property type="match status" value="4"/>
</dbReference>
<keyword evidence="5" id="KW-0539">Nucleus</keyword>
<feature type="compositionally biased region" description="Basic and acidic residues" evidence="6">
    <location>
        <begin position="151"/>
        <end position="164"/>
    </location>
</feature>
<reference evidence="8 9" key="1">
    <citation type="submission" date="2024-11" db="EMBL/GenBank/DDBJ databases">
        <title>A near-complete genome assembly of Cinchona calisaya.</title>
        <authorList>
            <person name="Lian D.C."/>
            <person name="Zhao X.W."/>
            <person name="Wei L."/>
        </authorList>
    </citation>
    <scope>NUCLEOTIDE SEQUENCE [LARGE SCALE GENOMIC DNA]</scope>
    <source>
        <tissue evidence="8">Nenye</tissue>
    </source>
</reference>
<evidence type="ECO:0000256" key="1">
    <source>
        <dbReference type="ARBA" id="ARBA00004123"/>
    </source>
</evidence>
<dbReference type="CDD" id="cd10017">
    <property type="entry name" value="B3_DNA"/>
    <property type="match status" value="3"/>
</dbReference>
<feature type="domain" description="TF-B3" evidence="7">
    <location>
        <begin position="17"/>
        <end position="102"/>
    </location>
</feature>
<sequence>MANLVHGLHCLALVQRIPPSFVKQHEEKVTKEWILRTPPLKKMWAVQVDENGGHYHLRGQAWQKFAKISNLMYGDSLLFLYVGKTRDQDCLSVFDVVLIDGSGLPRSPCQLVLDSITSSLDVVEKDGIINHVTPSTETARPLRTRFVQEGSSDKRVGRSKDSRNSKRSKATAAFVREAKLDKKKIIYLISPKSGKKWKMELCTGANGRISMGRGWSCFRDENRRIPTAFVRDYGESLEKVVLLKVPTGASWPIELLQNDVGTWLQKGWREFAEYYSIQECHFLVFKYDGNSQFHVIIFDQSASEIEYPVETTDHNRSDPSENSLTGHHKSDLSENSSDNCTHHDNDDDQLTMRGRSRARKLDEIESDDDSVEILDIPAASYHTNHGKKSTQADERASVVDSSLRHRLRPRRNIKISRMTKTTDSRGRHLITRGSPHFFKVVFSPIDQGIKIPAKFMRKYGDNLKEMVWLKVPTGVAWPVELLHTDNGTWLHKGWQEFAEYYSIEKFQFLVFRYDENSHFHVLIFDNTASEIDYPIESTPHRVVICDGEDLPRKISRVREVDEIYSDDDGDESVEILEEISAPCKGEKWGRNLKNAHQVDKDNNGYFHGLQLGHRIKEESYNGTGKSTAQFSMARDRTTLRKGTSFAYRRAKAYKSKYPFFIVFMQPSYVSGSFTVNIPLAFARDYLITSMNCYLDLDLCLSEGKKKWPVRCNFNSRNGKIYRGWKEFVLENSLVVGDVCIFELVGEPKIFNVTIYRRSS</sequence>
<dbReference type="PANTHER" id="PTHR31920:SF37">
    <property type="entry name" value="B3 DOMAIN-CONTAINING TRANSCRIPTION FACTOR VRN1"/>
    <property type="match status" value="1"/>
</dbReference>
<dbReference type="GO" id="GO:0003677">
    <property type="term" value="F:DNA binding"/>
    <property type="evidence" value="ECO:0007669"/>
    <property type="project" value="UniProtKB-KW"/>
</dbReference>
<dbReference type="Gene3D" id="2.40.330.10">
    <property type="entry name" value="DNA-binding pseudobarrel domain"/>
    <property type="match status" value="5"/>
</dbReference>
<dbReference type="GO" id="GO:0005634">
    <property type="term" value="C:nucleus"/>
    <property type="evidence" value="ECO:0007669"/>
    <property type="project" value="UniProtKB-SubCell"/>
</dbReference>
<accession>A0ABD3A1Y1</accession>
<dbReference type="AlphaFoldDB" id="A0ABD3A1Y1"/>
<feature type="region of interest" description="Disordered" evidence="6">
    <location>
        <begin position="146"/>
        <end position="169"/>
    </location>
</feature>
<feature type="domain" description="TF-B3" evidence="7">
    <location>
        <begin position="208"/>
        <end position="301"/>
    </location>
</feature>
<evidence type="ECO:0000259" key="7">
    <source>
        <dbReference type="PROSITE" id="PS50863"/>
    </source>
</evidence>
<protein>
    <recommendedName>
        <fullName evidence="7">TF-B3 domain-containing protein</fullName>
    </recommendedName>
</protein>
<evidence type="ECO:0000256" key="5">
    <source>
        <dbReference type="ARBA" id="ARBA00023242"/>
    </source>
</evidence>
<dbReference type="InterPro" id="IPR015300">
    <property type="entry name" value="DNA-bd_pseudobarrel_sf"/>
</dbReference>
<dbReference type="PANTHER" id="PTHR31920">
    <property type="entry name" value="B3 DOMAIN-CONTAINING"/>
    <property type="match status" value="1"/>
</dbReference>
<dbReference type="EMBL" id="JBJUIK010000006">
    <property type="protein sequence ID" value="KAL3525741.1"/>
    <property type="molecule type" value="Genomic_DNA"/>
</dbReference>
<proteinExistence type="predicted"/>
<evidence type="ECO:0000256" key="4">
    <source>
        <dbReference type="ARBA" id="ARBA00023163"/>
    </source>
</evidence>
<evidence type="ECO:0000313" key="8">
    <source>
        <dbReference type="EMBL" id="KAL3525741.1"/>
    </source>
</evidence>
<keyword evidence="4" id="KW-0804">Transcription</keyword>
<evidence type="ECO:0000256" key="3">
    <source>
        <dbReference type="ARBA" id="ARBA00023125"/>
    </source>
</evidence>
<dbReference type="Proteomes" id="UP001630127">
    <property type="component" value="Unassembled WGS sequence"/>
</dbReference>
<dbReference type="InterPro" id="IPR050655">
    <property type="entry name" value="Plant_B3_domain"/>
</dbReference>
<dbReference type="SMART" id="SM01019">
    <property type="entry name" value="B3"/>
    <property type="match status" value="4"/>
</dbReference>
<comment type="subcellular location">
    <subcellularLocation>
        <location evidence="1">Nucleus</location>
    </subcellularLocation>
</comment>
<feature type="domain" description="TF-B3" evidence="7">
    <location>
        <begin position="660"/>
        <end position="758"/>
    </location>
</feature>
<dbReference type="SUPFAM" id="SSF101936">
    <property type="entry name" value="DNA-binding pseudobarrel domain"/>
    <property type="match status" value="5"/>
</dbReference>
<gene>
    <name evidence="8" type="ORF">ACH5RR_014113</name>
</gene>
<keyword evidence="9" id="KW-1185">Reference proteome</keyword>
<keyword evidence="3" id="KW-0238">DNA-binding</keyword>
<feature type="domain" description="TF-B3" evidence="7">
    <location>
        <begin position="434"/>
        <end position="527"/>
    </location>
</feature>
<evidence type="ECO:0000256" key="6">
    <source>
        <dbReference type="SAM" id="MobiDB-lite"/>
    </source>
</evidence>
<name>A0ABD3A1Y1_9GENT</name>